<evidence type="ECO:0000313" key="2">
    <source>
        <dbReference type="EMBL" id="ALS32782.1"/>
    </source>
</evidence>
<dbReference type="KEGG" id="ptn:PTRA_a1595"/>
<sequence length="57" mass="6238">MNRLARRVILSGLVIAAVVCYVLGNANGVFAFIMFGIALELLFWLTVSVKKAPNIRS</sequence>
<dbReference type="EMBL" id="CP011034">
    <property type="protein sequence ID" value="ALS32782.1"/>
    <property type="molecule type" value="Genomic_DNA"/>
</dbReference>
<gene>
    <name evidence="2" type="ORF">PTRA_a1595</name>
</gene>
<proteinExistence type="predicted"/>
<feature type="transmembrane region" description="Helical" evidence="1">
    <location>
        <begin position="30"/>
        <end position="49"/>
    </location>
</feature>
<feature type="transmembrane region" description="Helical" evidence="1">
    <location>
        <begin position="7"/>
        <end position="24"/>
    </location>
</feature>
<organism evidence="2">
    <name type="scientific">Pseudoalteromonas translucida KMM 520</name>
    <dbReference type="NCBI Taxonomy" id="1315283"/>
    <lineage>
        <taxon>Bacteria</taxon>
        <taxon>Pseudomonadati</taxon>
        <taxon>Pseudomonadota</taxon>
        <taxon>Gammaproteobacteria</taxon>
        <taxon>Alteromonadales</taxon>
        <taxon>Pseudoalteromonadaceae</taxon>
        <taxon>Pseudoalteromonas</taxon>
    </lineage>
</organism>
<keyword evidence="1" id="KW-0812">Transmembrane</keyword>
<reference evidence="2 3" key="1">
    <citation type="submission" date="2015-03" db="EMBL/GenBank/DDBJ databases">
        <authorList>
            <person name="Murphy D."/>
        </authorList>
    </citation>
    <scope>NUCLEOTIDE SEQUENCE [LARGE SCALE GENOMIC DNA]</scope>
    <source>
        <strain evidence="2 3">KMM 520</strain>
    </source>
</reference>
<protein>
    <submittedName>
        <fullName evidence="2">Uncharacterized protein</fullName>
    </submittedName>
</protein>
<accession>A0A0U2X616</accession>
<dbReference type="AlphaFoldDB" id="A0A0U2X616"/>
<evidence type="ECO:0000256" key="1">
    <source>
        <dbReference type="SAM" id="Phobius"/>
    </source>
</evidence>
<name>A0A0U2X616_9GAMM</name>
<dbReference type="RefSeq" id="WP_157756044.1">
    <property type="nucleotide sequence ID" value="NZ_CP011034.1"/>
</dbReference>
<keyword evidence="1" id="KW-1133">Transmembrane helix</keyword>
<keyword evidence="1" id="KW-0472">Membrane</keyword>
<evidence type="ECO:0000313" key="3">
    <source>
        <dbReference type="Proteomes" id="UP000065261"/>
    </source>
</evidence>
<dbReference type="PATRIC" id="fig|1315283.4.peg.1374"/>
<dbReference type="Proteomes" id="UP000065261">
    <property type="component" value="Chromosome I"/>
</dbReference>